<dbReference type="RefSeq" id="WP_274233521.1">
    <property type="nucleotide sequence ID" value="NZ_BAABHQ010000010.1"/>
</dbReference>
<protein>
    <submittedName>
        <fullName evidence="2">Nuclear transport factor 2 family protein</fullName>
    </submittedName>
</protein>
<comment type="caution">
    <text evidence="2">The sequence shown here is derived from an EMBL/GenBank/DDBJ whole genome shotgun (WGS) entry which is preliminary data.</text>
</comment>
<dbReference type="InterPro" id="IPR037401">
    <property type="entry name" value="SnoaL-like"/>
</dbReference>
<dbReference type="SUPFAM" id="SSF54427">
    <property type="entry name" value="NTF2-like"/>
    <property type="match status" value="1"/>
</dbReference>
<dbReference type="Gene3D" id="3.10.450.50">
    <property type="match status" value="1"/>
</dbReference>
<dbReference type="InterPro" id="IPR032710">
    <property type="entry name" value="NTF2-like_dom_sf"/>
</dbReference>
<evidence type="ECO:0000259" key="1">
    <source>
        <dbReference type="Pfam" id="PF12680"/>
    </source>
</evidence>
<dbReference type="Pfam" id="PF12680">
    <property type="entry name" value="SnoaL_2"/>
    <property type="match status" value="1"/>
</dbReference>
<reference evidence="3" key="1">
    <citation type="journal article" date="2019" name="Int. J. Syst. Evol. Microbiol.">
        <title>The Global Catalogue of Microorganisms (GCM) 10K type strain sequencing project: providing services to taxonomists for standard genome sequencing and annotation.</title>
        <authorList>
            <consortium name="The Broad Institute Genomics Platform"/>
            <consortium name="The Broad Institute Genome Sequencing Center for Infectious Disease"/>
            <person name="Wu L."/>
            <person name="Ma J."/>
        </authorList>
    </citation>
    <scope>NUCLEOTIDE SEQUENCE [LARGE SCALE GENOMIC DNA]</scope>
    <source>
        <strain evidence="3">JCM 17983</strain>
    </source>
</reference>
<evidence type="ECO:0000313" key="2">
    <source>
        <dbReference type="EMBL" id="GAA4882502.1"/>
    </source>
</evidence>
<gene>
    <name evidence="2" type="ORF">GCM10023203_37740</name>
</gene>
<keyword evidence="3" id="KW-1185">Reference proteome</keyword>
<feature type="domain" description="SnoaL-like" evidence="1">
    <location>
        <begin position="32"/>
        <end position="138"/>
    </location>
</feature>
<organism evidence="2 3">
    <name type="scientific">Actinomycetospora straminea</name>
    <dbReference type="NCBI Taxonomy" id="663607"/>
    <lineage>
        <taxon>Bacteria</taxon>
        <taxon>Bacillati</taxon>
        <taxon>Actinomycetota</taxon>
        <taxon>Actinomycetes</taxon>
        <taxon>Pseudonocardiales</taxon>
        <taxon>Pseudonocardiaceae</taxon>
        <taxon>Actinomycetospora</taxon>
    </lineage>
</organism>
<dbReference type="PANTHER" id="PTHR41252">
    <property type="entry name" value="BLR2505 PROTEIN"/>
    <property type="match status" value="1"/>
</dbReference>
<proteinExistence type="predicted"/>
<dbReference type="EMBL" id="BAABHQ010000010">
    <property type="protein sequence ID" value="GAA4882502.1"/>
    <property type="molecule type" value="Genomic_DNA"/>
</dbReference>
<dbReference type="Proteomes" id="UP001500457">
    <property type="component" value="Unassembled WGS sequence"/>
</dbReference>
<name>A0ABP9EPJ4_9PSEU</name>
<sequence>MLYFDEMATWDESGRKFGHWEGDVSGDNVRTVRSIYEAFGRGDVDAVFEAMTENIEWDESPGMPYGGVYHGRDEIVSNVFGPILADVEDFTAEPDEIVALDEHRVFAQGHHAGRGTRGPVDARFVHIWTVQDGKVTRYQQLADTKRFCDAVGK</sequence>
<dbReference type="PANTHER" id="PTHR41252:SF1">
    <property type="entry name" value="BLR2505 PROTEIN"/>
    <property type="match status" value="1"/>
</dbReference>
<accession>A0ABP9EPJ4</accession>
<evidence type="ECO:0000313" key="3">
    <source>
        <dbReference type="Proteomes" id="UP001500457"/>
    </source>
</evidence>